<dbReference type="EMBL" id="BT078125">
    <property type="protein sequence ID" value="ACO12549.1"/>
    <property type="molecule type" value="mRNA"/>
</dbReference>
<dbReference type="AlphaFoldDB" id="C1BU46"/>
<dbReference type="GO" id="GO:0005737">
    <property type="term" value="C:cytoplasm"/>
    <property type="evidence" value="ECO:0007669"/>
    <property type="project" value="TreeGrafter"/>
</dbReference>
<keyword evidence="5 8" id="KW-0862">Zinc</keyword>
<dbReference type="SUPFAM" id="SSF51069">
    <property type="entry name" value="Carbonic anhydrase"/>
    <property type="match status" value="1"/>
</dbReference>
<dbReference type="InterPro" id="IPR023561">
    <property type="entry name" value="Carbonic_anhydrase_a-class"/>
</dbReference>
<evidence type="ECO:0000313" key="10">
    <source>
        <dbReference type="EMBL" id="ACO12549.1"/>
    </source>
</evidence>
<dbReference type="EC" id="4.2.1.1" evidence="3 8"/>
<proteinExistence type="evidence at transcript level"/>
<dbReference type="OrthoDB" id="429145at2759"/>
<dbReference type="InterPro" id="IPR001148">
    <property type="entry name" value="CA_dom"/>
</dbReference>
<dbReference type="InterPro" id="IPR018338">
    <property type="entry name" value="Carbonic_anhydrase_a-class_CS"/>
</dbReference>
<evidence type="ECO:0000256" key="2">
    <source>
        <dbReference type="ARBA" id="ARBA00010718"/>
    </source>
</evidence>
<evidence type="ECO:0000256" key="3">
    <source>
        <dbReference type="ARBA" id="ARBA00012925"/>
    </source>
</evidence>
<comment type="function">
    <text evidence="8">Reversible hydration of carbon dioxide.</text>
</comment>
<gene>
    <name evidence="10" type="primary">CAH2</name>
</gene>
<dbReference type="GO" id="GO:0004089">
    <property type="term" value="F:carbonate dehydratase activity"/>
    <property type="evidence" value="ECO:0007669"/>
    <property type="project" value="UniProtKB-UniRule"/>
</dbReference>
<evidence type="ECO:0000256" key="6">
    <source>
        <dbReference type="ARBA" id="ARBA00023239"/>
    </source>
</evidence>
<dbReference type="GO" id="GO:0008270">
    <property type="term" value="F:zinc ion binding"/>
    <property type="evidence" value="ECO:0007669"/>
    <property type="project" value="UniProtKB-UniRule"/>
</dbReference>
<dbReference type="PROSITE" id="PS00162">
    <property type="entry name" value="ALPHA_CA_1"/>
    <property type="match status" value="1"/>
</dbReference>
<dbReference type="SMART" id="SM01057">
    <property type="entry name" value="Carb_anhydrase"/>
    <property type="match status" value="1"/>
</dbReference>
<evidence type="ECO:0000256" key="4">
    <source>
        <dbReference type="ARBA" id="ARBA00022723"/>
    </source>
</evidence>
<evidence type="ECO:0000256" key="8">
    <source>
        <dbReference type="RuleBase" id="RU367011"/>
    </source>
</evidence>
<name>C1BU46_LEPSM</name>
<keyword evidence="6 8" id="KW-0456">Lyase</keyword>
<evidence type="ECO:0000256" key="7">
    <source>
        <dbReference type="ARBA" id="ARBA00048348"/>
    </source>
</evidence>
<dbReference type="Gene3D" id="3.10.200.10">
    <property type="entry name" value="Alpha carbonic anhydrase"/>
    <property type="match status" value="1"/>
</dbReference>
<feature type="domain" description="Alpha-carbonic anhydrase" evidence="9">
    <location>
        <begin position="2"/>
        <end position="262"/>
    </location>
</feature>
<dbReference type="PANTHER" id="PTHR18952">
    <property type="entry name" value="CARBONIC ANHYDRASE"/>
    <property type="match status" value="1"/>
</dbReference>
<comment type="similarity">
    <text evidence="2 8">Belongs to the alpha-carbonic anhydrase family.</text>
</comment>
<keyword evidence="4 8" id="KW-0479">Metal-binding</keyword>
<evidence type="ECO:0000256" key="1">
    <source>
        <dbReference type="ARBA" id="ARBA00001947"/>
    </source>
</evidence>
<protein>
    <recommendedName>
        <fullName evidence="3 8">Carbonic anhydrase</fullName>
        <ecNumber evidence="3 8">4.2.1.1</ecNumber>
    </recommendedName>
</protein>
<comment type="catalytic activity">
    <reaction evidence="7 8">
        <text>hydrogencarbonate + H(+) = CO2 + H2O</text>
        <dbReference type="Rhea" id="RHEA:10748"/>
        <dbReference type="ChEBI" id="CHEBI:15377"/>
        <dbReference type="ChEBI" id="CHEBI:15378"/>
        <dbReference type="ChEBI" id="CHEBI:16526"/>
        <dbReference type="ChEBI" id="CHEBI:17544"/>
        <dbReference type="EC" id="4.2.1.1"/>
    </reaction>
</comment>
<accession>C1BU46</accession>
<organism evidence="10">
    <name type="scientific">Lepeophtheirus salmonis</name>
    <name type="common">Salmon louse</name>
    <name type="synonym">Caligus salmonis</name>
    <dbReference type="NCBI Taxonomy" id="72036"/>
    <lineage>
        <taxon>Eukaryota</taxon>
        <taxon>Metazoa</taxon>
        <taxon>Ecdysozoa</taxon>
        <taxon>Arthropoda</taxon>
        <taxon>Crustacea</taxon>
        <taxon>Multicrustacea</taxon>
        <taxon>Hexanauplia</taxon>
        <taxon>Copepoda</taxon>
        <taxon>Siphonostomatoida</taxon>
        <taxon>Caligidae</taxon>
        <taxon>Lepeophtheirus</taxon>
    </lineage>
</organism>
<evidence type="ECO:0000259" key="9">
    <source>
        <dbReference type="PROSITE" id="PS51144"/>
    </source>
</evidence>
<dbReference type="Pfam" id="PF00194">
    <property type="entry name" value="Carb_anhydrase"/>
    <property type="match status" value="1"/>
</dbReference>
<sequence length="262" mass="29444">MANWGYDECNGPEKWGESFPIGKDGARQSPVAIDTSKVQVIPEFTELKFKYVPDNTKDIENTGSSWKVNINGTGSSLTGGPLKDNHELWQYHAHWGSDNAKGSEHRVDGKMFSAELHLVHWNTKYPSPEVAADKEDGLAVLGMFIEVGEKHEEFQKVVDSLQKIKFKGEKTVLASSVDPTKFLPKSKDFWTYEGSLTTPPLYESVTWIVFREPIQLSEEQITAMRNIAFCCKDVKDGEKKHAMVNNFRPPVPLGSRVIQGNK</sequence>
<comment type="cofactor">
    <cofactor evidence="1 8">
        <name>Zn(2+)</name>
        <dbReference type="ChEBI" id="CHEBI:29105"/>
    </cofactor>
</comment>
<dbReference type="InterPro" id="IPR036398">
    <property type="entry name" value="CA_dom_sf"/>
</dbReference>
<evidence type="ECO:0000256" key="5">
    <source>
        <dbReference type="ARBA" id="ARBA00022833"/>
    </source>
</evidence>
<dbReference type="PANTHER" id="PTHR18952:SF141">
    <property type="entry name" value="CARBONIC ANHYDRASE"/>
    <property type="match status" value="1"/>
</dbReference>
<reference evidence="10" key="1">
    <citation type="submission" date="2009-06" db="EMBL/GenBank/DDBJ databases">
        <title>Lepeophtheirus salmonis ESTs and full-length cDNAs.</title>
        <authorList>
            <person name="Yasuike M."/>
            <person name="von Schalburg K."/>
            <person name="Cooper G."/>
            <person name="Leong J."/>
            <person name="Jones S.R.M."/>
            <person name="Koop B.F."/>
        </authorList>
    </citation>
    <scope>NUCLEOTIDE SEQUENCE</scope>
    <source>
        <strain evidence="10">Pacific form</strain>
        <tissue evidence="10">Whole</tissue>
    </source>
</reference>
<dbReference type="PROSITE" id="PS51144">
    <property type="entry name" value="ALPHA_CA_2"/>
    <property type="match status" value="1"/>
</dbReference>